<proteinExistence type="predicted"/>
<evidence type="ECO:0000313" key="1">
    <source>
        <dbReference type="EMBL" id="OJA09786.1"/>
    </source>
</evidence>
<protein>
    <submittedName>
        <fullName evidence="1">Uncharacterized protein</fullName>
    </submittedName>
</protein>
<gene>
    <name evidence="1" type="ORF">AZE42_07217</name>
</gene>
<evidence type="ECO:0000313" key="2">
    <source>
        <dbReference type="Proteomes" id="UP000183567"/>
    </source>
</evidence>
<dbReference type="EMBL" id="LVVM01005799">
    <property type="protein sequence ID" value="OJA09786.1"/>
    <property type="molecule type" value="Genomic_DNA"/>
</dbReference>
<sequence>MARAPRGRAYLAPQLAATKIRMSLLHRAARRK</sequence>
<dbReference type="Proteomes" id="UP000183567">
    <property type="component" value="Unassembled WGS sequence"/>
</dbReference>
<name>A0A1J8QK28_9AGAM</name>
<reference evidence="1 2" key="1">
    <citation type="submission" date="2016-03" db="EMBL/GenBank/DDBJ databases">
        <title>Comparative genomics of the ectomycorrhizal sister species Rhizopogon vinicolor and Rhizopogon vesiculosus (Basidiomycota: Boletales) reveals a divergence of the mating type B locus.</title>
        <authorList>
            <person name="Mujic A.B."/>
            <person name="Kuo A."/>
            <person name="Tritt A."/>
            <person name="Lipzen A."/>
            <person name="Chen C."/>
            <person name="Johnson J."/>
            <person name="Sharma A."/>
            <person name="Barry K."/>
            <person name="Grigoriev I.V."/>
            <person name="Spatafora J.W."/>
        </authorList>
    </citation>
    <scope>NUCLEOTIDE SEQUENCE [LARGE SCALE GENOMIC DNA]</scope>
    <source>
        <strain evidence="1 2">AM-OR11-056</strain>
    </source>
</reference>
<comment type="caution">
    <text evidence="1">The sequence shown here is derived from an EMBL/GenBank/DDBJ whole genome shotgun (WGS) entry which is preliminary data.</text>
</comment>
<dbReference type="AlphaFoldDB" id="A0A1J8QK28"/>
<organism evidence="1 2">
    <name type="scientific">Rhizopogon vesiculosus</name>
    <dbReference type="NCBI Taxonomy" id="180088"/>
    <lineage>
        <taxon>Eukaryota</taxon>
        <taxon>Fungi</taxon>
        <taxon>Dikarya</taxon>
        <taxon>Basidiomycota</taxon>
        <taxon>Agaricomycotina</taxon>
        <taxon>Agaricomycetes</taxon>
        <taxon>Agaricomycetidae</taxon>
        <taxon>Boletales</taxon>
        <taxon>Suillineae</taxon>
        <taxon>Rhizopogonaceae</taxon>
        <taxon>Rhizopogon</taxon>
    </lineage>
</organism>
<keyword evidence="2" id="KW-1185">Reference proteome</keyword>
<accession>A0A1J8QK28</accession>